<evidence type="ECO:0000313" key="3">
    <source>
        <dbReference type="Proteomes" id="UP000610966"/>
    </source>
</evidence>
<protein>
    <submittedName>
        <fullName evidence="2">Uncharacterized protein</fullName>
    </submittedName>
</protein>
<dbReference type="EMBL" id="BOOG01000015">
    <property type="protein sequence ID" value="GIH69502.1"/>
    <property type="molecule type" value="Genomic_DNA"/>
</dbReference>
<gene>
    <name evidence="2" type="ORF">Mth01_17550</name>
</gene>
<dbReference type="RefSeq" id="WP_204014185.1">
    <property type="nucleotide sequence ID" value="NZ_BOOG01000015.1"/>
</dbReference>
<evidence type="ECO:0000313" key="2">
    <source>
        <dbReference type="EMBL" id="GIH69502.1"/>
    </source>
</evidence>
<dbReference type="AlphaFoldDB" id="A0A8J3R5K2"/>
<feature type="region of interest" description="Disordered" evidence="1">
    <location>
        <begin position="41"/>
        <end position="63"/>
    </location>
</feature>
<sequence length="63" mass="7340">MAPVTDDERKKFRQEFREAVERIQREDPEGWAEYLAETELFDNAAADGPEPDDIPAYTVREKP</sequence>
<name>A0A8J3R5K2_9ACTN</name>
<organism evidence="2 3">
    <name type="scientific">Sphaerimonospora thailandensis</name>
    <dbReference type="NCBI Taxonomy" id="795644"/>
    <lineage>
        <taxon>Bacteria</taxon>
        <taxon>Bacillati</taxon>
        <taxon>Actinomycetota</taxon>
        <taxon>Actinomycetes</taxon>
        <taxon>Streptosporangiales</taxon>
        <taxon>Streptosporangiaceae</taxon>
        <taxon>Sphaerimonospora</taxon>
    </lineage>
</organism>
<keyword evidence="3" id="KW-1185">Reference proteome</keyword>
<dbReference type="Proteomes" id="UP000610966">
    <property type="component" value="Unassembled WGS sequence"/>
</dbReference>
<accession>A0A8J3R5K2</accession>
<reference evidence="2" key="1">
    <citation type="submission" date="2021-01" db="EMBL/GenBank/DDBJ databases">
        <title>Whole genome shotgun sequence of Sphaerimonospora thailandensis NBRC 107569.</title>
        <authorList>
            <person name="Komaki H."/>
            <person name="Tamura T."/>
        </authorList>
    </citation>
    <scope>NUCLEOTIDE SEQUENCE</scope>
    <source>
        <strain evidence="2">NBRC 107569</strain>
    </source>
</reference>
<proteinExistence type="predicted"/>
<comment type="caution">
    <text evidence="2">The sequence shown here is derived from an EMBL/GenBank/DDBJ whole genome shotgun (WGS) entry which is preliminary data.</text>
</comment>
<evidence type="ECO:0000256" key="1">
    <source>
        <dbReference type="SAM" id="MobiDB-lite"/>
    </source>
</evidence>